<dbReference type="Pfam" id="PF03900">
    <property type="entry name" value="Porphobil_deamC"/>
    <property type="match status" value="1"/>
</dbReference>
<dbReference type="SUPFAM" id="SSF54782">
    <property type="entry name" value="Porphobilinogen deaminase (hydroxymethylbilane synthase), C-terminal domain"/>
    <property type="match status" value="1"/>
</dbReference>
<dbReference type="GO" id="GO:0005737">
    <property type="term" value="C:cytoplasm"/>
    <property type="evidence" value="ECO:0007669"/>
    <property type="project" value="UniProtKB-UniRule"/>
</dbReference>
<comment type="cofactor">
    <cofactor evidence="7">
        <name>dipyrromethane</name>
        <dbReference type="ChEBI" id="CHEBI:60342"/>
    </cofactor>
    <text evidence="7">Binds 1 dipyrromethane group covalently.</text>
</comment>
<dbReference type="InterPro" id="IPR022417">
    <property type="entry name" value="Porphobilin_deaminase_N"/>
</dbReference>
<accession>A0A7Y0Q535</accession>
<evidence type="ECO:0000259" key="9">
    <source>
        <dbReference type="Pfam" id="PF03900"/>
    </source>
</evidence>
<comment type="subunit">
    <text evidence="3 7">Monomer.</text>
</comment>
<evidence type="ECO:0000256" key="6">
    <source>
        <dbReference type="ARBA" id="ARBA00048169"/>
    </source>
</evidence>
<dbReference type="InterPro" id="IPR022419">
    <property type="entry name" value="Porphobilin_deaminase_cofac_BS"/>
</dbReference>
<comment type="catalytic activity">
    <reaction evidence="6 7">
        <text>4 porphobilinogen + H2O = hydroxymethylbilane + 4 NH4(+)</text>
        <dbReference type="Rhea" id="RHEA:13185"/>
        <dbReference type="ChEBI" id="CHEBI:15377"/>
        <dbReference type="ChEBI" id="CHEBI:28938"/>
        <dbReference type="ChEBI" id="CHEBI:57845"/>
        <dbReference type="ChEBI" id="CHEBI:58126"/>
        <dbReference type="EC" id="2.5.1.61"/>
    </reaction>
</comment>
<dbReference type="FunFam" id="3.40.190.10:FF:000005">
    <property type="entry name" value="Porphobilinogen deaminase"/>
    <property type="match status" value="1"/>
</dbReference>
<dbReference type="HAMAP" id="MF_00260">
    <property type="entry name" value="Porphobil_deam"/>
    <property type="match status" value="1"/>
</dbReference>
<dbReference type="PANTHER" id="PTHR11557:SF0">
    <property type="entry name" value="PORPHOBILINOGEN DEAMINASE"/>
    <property type="match status" value="1"/>
</dbReference>
<dbReference type="AlphaFoldDB" id="A0A7Y0Q535"/>
<comment type="similarity">
    <text evidence="2 7">Belongs to the HMBS family.</text>
</comment>
<dbReference type="EC" id="2.5.1.61" evidence="7"/>
<keyword evidence="11" id="KW-1185">Reference proteome</keyword>
<dbReference type="PRINTS" id="PR00151">
    <property type="entry name" value="PORPHBDMNASE"/>
</dbReference>
<feature type="domain" description="Porphobilinogen deaminase N-terminal" evidence="8">
    <location>
        <begin position="5"/>
        <end position="207"/>
    </location>
</feature>
<dbReference type="GO" id="GO:0004418">
    <property type="term" value="F:hydroxymethylbilane synthase activity"/>
    <property type="evidence" value="ECO:0007669"/>
    <property type="project" value="UniProtKB-UniRule"/>
</dbReference>
<keyword evidence="4 7" id="KW-0808">Transferase</keyword>
<dbReference type="Proteomes" id="UP000533476">
    <property type="component" value="Unassembled WGS sequence"/>
</dbReference>
<dbReference type="SUPFAM" id="SSF53850">
    <property type="entry name" value="Periplasmic binding protein-like II"/>
    <property type="match status" value="1"/>
</dbReference>
<evidence type="ECO:0000313" key="10">
    <source>
        <dbReference type="EMBL" id="NMP23854.1"/>
    </source>
</evidence>
<dbReference type="Gene3D" id="3.30.160.40">
    <property type="entry name" value="Porphobilinogen deaminase, C-terminal domain"/>
    <property type="match status" value="1"/>
</dbReference>
<dbReference type="GO" id="GO:0006782">
    <property type="term" value="P:protoporphyrinogen IX biosynthetic process"/>
    <property type="evidence" value="ECO:0007669"/>
    <property type="project" value="UniProtKB-UniRule"/>
</dbReference>
<dbReference type="EMBL" id="JABBVZ010000069">
    <property type="protein sequence ID" value="NMP23854.1"/>
    <property type="molecule type" value="Genomic_DNA"/>
</dbReference>
<feature type="domain" description="Porphobilinogen deaminase C-terminal" evidence="9">
    <location>
        <begin position="222"/>
        <end position="290"/>
    </location>
</feature>
<protein>
    <recommendedName>
        <fullName evidence="7">Porphobilinogen deaminase</fullName>
        <shortName evidence="7">PBG</shortName>
        <ecNumber evidence="7">2.5.1.61</ecNumber>
    </recommendedName>
    <alternativeName>
        <fullName evidence="7">Hydroxymethylbilane synthase</fullName>
        <shortName evidence="7">HMBS</shortName>
    </alternativeName>
    <alternativeName>
        <fullName evidence="7">Pre-uroporphyrinogen synthase</fullName>
    </alternativeName>
</protein>
<evidence type="ECO:0000256" key="2">
    <source>
        <dbReference type="ARBA" id="ARBA00005638"/>
    </source>
</evidence>
<dbReference type="RefSeq" id="WP_169101473.1">
    <property type="nucleotide sequence ID" value="NZ_JABBVZ010000069.1"/>
</dbReference>
<keyword evidence="5 7" id="KW-0627">Porphyrin biosynthesis</keyword>
<proteinExistence type="inferred from homology"/>
<dbReference type="InterPro" id="IPR000860">
    <property type="entry name" value="HemC"/>
</dbReference>
<evidence type="ECO:0000256" key="7">
    <source>
        <dbReference type="HAMAP-Rule" id="MF_00260"/>
    </source>
</evidence>
<dbReference type="NCBIfam" id="TIGR00212">
    <property type="entry name" value="hemC"/>
    <property type="match status" value="1"/>
</dbReference>
<evidence type="ECO:0000256" key="5">
    <source>
        <dbReference type="ARBA" id="ARBA00023244"/>
    </source>
</evidence>
<comment type="caution">
    <text evidence="10">The sequence shown here is derived from an EMBL/GenBank/DDBJ whole genome shotgun (WGS) entry which is preliminary data.</text>
</comment>
<gene>
    <name evidence="7 10" type="primary">hemC</name>
    <name evidence="10" type="ORF">HIJ39_16080</name>
</gene>
<dbReference type="Gene3D" id="3.40.190.10">
    <property type="entry name" value="Periplasmic binding protein-like II"/>
    <property type="match status" value="2"/>
</dbReference>
<dbReference type="InterPro" id="IPR036803">
    <property type="entry name" value="Porphobilinogen_deaminase_C_sf"/>
</dbReference>
<reference evidence="10 11" key="1">
    <citation type="submission" date="2020-04" db="EMBL/GenBank/DDBJ databases">
        <authorList>
            <person name="Zhang R."/>
            <person name="Schippers A."/>
        </authorList>
    </citation>
    <scope>NUCLEOTIDE SEQUENCE [LARGE SCALE GENOMIC DNA]</scope>
    <source>
        <strain evidence="10 11">DSM 109850</strain>
    </source>
</reference>
<evidence type="ECO:0000256" key="4">
    <source>
        <dbReference type="ARBA" id="ARBA00022679"/>
    </source>
</evidence>
<name>A0A7Y0Q535_9FIRM</name>
<evidence type="ECO:0000259" key="8">
    <source>
        <dbReference type="Pfam" id="PF01379"/>
    </source>
</evidence>
<evidence type="ECO:0000313" key="11">
    <source>
        <dbReference type="Proteomes" id="UP000533476"/>
    </source>
</evidence>
<feature type="modified residue" description="S-(dipyrrolylmethanemethyl)cysteine" evidence="7">
    <location>
        <position position="236"/>
    </location>
</feature>
<dbReference type="PIRSF" id="PIRSF001438">
    <property type="entry name" value="4pyrrol_synth_OHMeBilane_synth"/>
    <property type="match status" value="1"/>
</dbReference>
<sequence>MADYKIGTRSSQLAVAQTQAAAQLIEALGHRVELVTMETKGDRVLDRALHQVGGKGLFTEELERALLNDTIDLAVHSLKDLPTQLAPGLEIGAYVLPEDRRDVVLAGMPLSEWRPGMAAGTSSLRRAAFLRHFWPEIEVKPIRGNLQTRAAKWHQGQVDGLVLAAAGVIRMGWENQITQYLDPLVMVPSPGQGILAIEAAHHRTDLRELLAAINDVRSERIAIMERAVLDELGGGCQVPLGAFAEWVDVDRLRLTAHVASVDGGVLLRETVESSSREAESVGRAVGRKLREQGALALIQTQEG</sequence>
<dbReference type="PROSITE" id="PS00533">
    <property type="entry name" value="PORPHOBILINOGEN_DEAM"/>
    <property type="match status" value="1"/>
</dbReference>
<dbReference type="Pfam" id="PF01379">
    <property type="entry name" value="Porphobil_deam"/>
    <property type="match status" value="1"/>
</dbReference>
<comment type="function">
    <text evidence="1 7">Tetrapolymerization of the monopyrrole PBG into the hydroxymethylbilane pre-uroporphyrinogen in several discrete steps.</text>
</comment>
<evidence type="ECO:0000256" key="1">
    <source>
        <dbReference type="ARBA" id="ARBA00002869"/>
    </source>
</evidence>
<organism evidence="10 11">
    <name type="scientific">Sulfobacillus harzensis</name>
    <dbReference type="NCBI Taxonomy" id="2729629"/>
    <lineage>
        <taxon>Bacteria</taxon>
        <taxon>Bacillati</taxon>
        <taxon>Bacillota</taxon>
        <taxon>Clostridia</taxon>
        <taxon>Eubacteriales</taxon>
        <taxon>Clostridiales Family XVII. Incertae Sedis</taxon>
        <taxon>Sulfobacillus</taxon>
    </lineage>
</organism>
<evidence type="ECO:0000256" key="3">
    <source>
        <dbReference type="ARBA" id="ARBA00011245"/>
    </source>
</evidence>
<comment type="miscellaneous">
    <text evidence="7">The porphobilinogen subunits are added to the dipyrromethane group.</text>
</comment>
<dbReference type="InterPro" id="IPR022418">
    <property type="entry name" value="Porphobilinogen_deaminase_C"/>
</dbReference>
<dbReference type="PANTHER" id="PTHR11557">
    <property type="entry name" value="PORPHOBILINOGEN DEAMINASE"/>
    <property type="match status" value="1"/>
</dbReference>